<dbReference type="eggNOG" id="ENOG502RYXE">
    <property type="taxonomic scope" value="Eukaryota"/>
</dbReference>
<dbReference type="Proteomes" id="UP000007799">
    <property type="component" value="Unassembled WGS sequence"/>
</dbReference>
<dbReference type="GeneID" id="16068580"/>
<dbReference type="InParanoid" id="F2URZ8"/>
<dbReference type="RefSeq" id="XP_004987967.1">
    <property type="nucleotide sequence ID" value="XM_004987910.1"/>
</dbReference>
<feature type="compositionally biased region" description="Low complexity" evidence="1">
    <location>
        <begin position="355"/>
        <end position="374"/>
    </location>
</feature>
<evidence type="ECO:0000256" key="1">
    <source>
        <dbReference type="SAM" id="MobiDB-lite"/>
    </source>
</evidence>
<feature type="region of interest" description="Disordered" evidence="1">
    <location>
        <begin position="319"/>
        <end position="338"/>
    </location>
</feature>
<feature type="region of interest" description="Disordered" evidence="1">
    <location>
        <begin position="418"/>
        <end position="441"/>
    </location>
</feature>
<keyword evidence="3" id="KW-1185">Reference proteome</keyword>
<dbReference type="AlphaFoldDB" id="F2URZ8"/>
<sequence>MTRPPSTVCKPCGHCRRRVLWLATPSSMGVTIDRSTSTADTSTLGGLLHGGCKWISGVAADNGVFPATAFHATRHPSSSCDGIPCNSPSILIVDAAASAVGAAVLSVPEVRRVPPAQAGNTSSASGALSLLVLDAMRNHLPKLQHGRDTVLVCACRWFGEERMGREGKAEEEFNTHTYTQLALETKFGLIVDGFGDHSFSPTRACWTGRRSASAFPEHRLLERPRILRSIPEKVVEMMQRRVVFVFEEFFKSLSTQVHTALESARINLFSGDNAWQRALEPAAVTPSPSTNHHHCSGGMNRRALPCDDHSAMLVRLRKQQHQLTPHHPTKQASHEQPAAYLPLSSSPSLAAITTTTTTTAANTPSTADAAAAENAPPPASLAAEHIPQPTNPSPTAAGCLLVATGGDSTSCIFGWKQQQAELSPPPSPRPSTAQPPSHFGRHELQSGVRQTLHMSVALMKSVGEAHEAVAPTTMTMTSDEAAAAAMDVEVR</sequence>
<proteinExistence type="predicted"/>
<dbReference type="OrthoDB" id="1924787at2759"/>
<evidence type="ECO:0000313" key="3">
    <source>
        <dbReference type="Proteomes" id="UP000007799"/>
    </source>
</evidence>
<organism evidence="3">
    <name type="scientific">Salpingoeca rosetta (strain ATCC 50818 / BSB-021)</name>
    <dbReference type="NCBI Taxonomy" id="946362"/>
    <lineage>
        <taxon>Eukaryota</taxon>
        <taxon>Choanoflagellata</taxon>
        <taxon>Craspedida</taxon>
        <taxon>Salpingoecidae</taxon>
        <taxon>Salpingoeca</taxon>
    </lineage>
</organism>
<gene>
    <name evidence="2" type="ORF">PTSG_11047</name>
</gene>
<reference evidence="2" key="1">
    <citation type="submission" date="2009-08" db="EMBL/GenBank/DDBJ databases">
        <title>Annotation of Salpingoeca rosetta.</title>
        <authorList>
            <consortium name="The Broad Institute Genome Sequencing Platform"/>
            <person name="Russ C."/>
            <person name="Cuomo C."/>
            <person name="Burger G."/>
            <person name="Gray M.W."/>
            <person name="Holland P.W.H."/>
            <person name="King N."/>
            <person name="Lang F.B.F."/>
            <person name="Roger A.J."/>
            <person name="Ruiz-Trillo I."/>
            <person name="Young S.K."/>
            <person name="Zeng Q."/>
            <person name="Gargeya S."/>
            <person name="Alvarado L."/>
            <person name="Berlin A."/>
            <person name="Chapman S.B."/>
            <person name="Chen Z."/>
            <person name="Freedman E."/>
            <person name="Gellesch M."/>
            <person name="Goldberg J."/>
            <person name="Griggs A."/>
            <person name="Gujja S."/>
            <person name="Heilman E."/>
            <person name="Heiman D."/>
            <person name="Howarth C."/>
            <person name="Mehta T."/>
            <person name="Neiman D."/>
            <person name="Pearson M."/>
            <person name="Roberts A."/>
            <person name="Saif S."/>
            <person name="Shea T."/>
            <person name="Shenoy N."/>
            <person name="Sisk P."/>
            <person name="Stolte C."/>
            <person name="Sykes S."/>
            <person name="White J."/>
            <person name="Yandava C."/>
            <person name="Haas B."/>
            <person name="Nusbaum C."/>
            <person name="Birren B."/>
        </authorList>
    </citation>
    <scope>NUCLEOTIDE SEQUENCE [LARGE SCALE GENOMIC DNA]</scope>
    <source>
        <strain evidence="2">ATCC 50818</strain>
    </source>
</reference>
<feature type="region of interest" description="Disordered" evidence="1">
    <location>
        <begin position="355"/>
        <end position="392"/>
    </location>
</feature>
<dbReference type="KEGG" id="sre:PTSG_11047"/>
<protein>
    <submittedName>
        <fullName evidence="2">Uncharacterized protein</fullName>
    </submittedName>
</protein>
<dbReference type="EMBL" id="GL832993">
    <property type="protein sequence ID" value="EGD80403.1"/>
    <property type="molecule type" value="Genomic_DNA"/>
</dbReference>
<accession>F2URZ8</accession>
<name>F2URZ8_SALR5</name>
<evidence type="ECO:0000313" key="2">
    <source>
        <dbReference type="EMBL" id="EGD80403.1"/>
    </source>
</evidence>